<feature type="transmembrane region" description="Helical" evidence="1">
    <location>
        <begin position="86"/>
        <end position="104"/>
    </location>
</feature>
<proteinExistence type="predicted"/>
<organism evidence="2 3">
    <name type="scientific">Corynebacterium matruchotii</name>
    <dbReference type="NCBI Taxonomy" id="43768"/>
    <lineage>
        <taxon>Bacteria</taxon>
        <taxon>Bacillati</taxon>
        <taxon>Actinomycetota</taxon>
        <taxon>Actinomycetes</taxon>
        <taxon>Mycobacteriales</taxon>
        <taxon>Corynebacteriaceae</taxon>
        <taxon>Corynebacterium</taxon>
    </lineage>
</organism>
<evidence type="ECO:0000313" key="2">
    <source>
        <dbReference type="EMBL" id="SPW28393.1"/>
    </source>
</evidence>
<keyword evidence="1" id="KW-1133">Transmembrane helix</keyword>
<gene>
    <name evidence="2" type="ORF">NCTC10254_01360</name>
</gene>
<comment type="caution">
    <text evidence="2">The sequence shown here is derived from an EMBL/GenBank/DDBJ whole genome shotgun (WGS) entry which is preliminary data.</text>
</comment>
<name>A0A8B4H7B4_9CORY</name>
<evidence type="ECO:0000313" key="3">
    <source>
        <dbReference type="Proteomes" id="UP000249886"/>
    </source>
</evidence>
<keyword evidence="1" id="KW-0812">Transmembrane</keyword>
<keyword evidence="1" id="KW-0472">Membrane</keyword>
<dbReference type="Proteomes" id="UP000249886">
    <property type="component" value="Unassembled WGS sequence"/>
</dbReference>
<evidence type="ECO:0000256" key="1">
    <source>
        <dbReference type="SAM" id="Phobius"/>
    </source>
</evidence>
<sequence>MDNNREQLYRAVHPEGTHLASSKDTEGSYRGVLLDNETNRVVGQAEFVLVEPEPEPEPESEPPVVMPPQVVVPVAQPQAQSGGMPAWMIALASMLSTLIAMRLLSWLRN</sequence>
<dbReference type="RefSeq" id="WP_005526085.1">
    <property type="nucleotide sequence ID" value="NZ_CP050134.2"/>
</dbReference>
<reference evidence="2 3" key="1">
    <citation type="submission" date="2018-06" db="EMBL/GenBank/DDBJ databases">
        <authorList>
            <consortium name="Pathogen Informatics"/>
            <person name="Doyle S."/>
        </authorList>
    </citation>
    <scope>NUCLEOTIDE SEQUENCE [LARGE SCALE GENOMIC DNA]</scope>
    <source>
        <strain evidence="2 3">NCTC10254</strain>
    </source>
</reference>
<accession>A0A8B4H7B4</accession>
<dbReference type="AlphaFoldDB" id="A0A8B4H7B4"/>
<dbReference type="EMBL" id="UARK01000008">
    <property type="protein sequence ID" value="SPW28393.1"/>
    <property type="molecule type" value="Genomic_DNA"/>
</dbReference>
<dbReference type="GeneID" id="84573831"/>
<protein>
    <submittedName>
        <fullName evidence="2">Uncharacterized protein</fullName>
    </submittedName>
</protein>